<comment type="caution">
    <text evidence="1">The sequence shown here is derived from an EMBL/GenBank/DDBJ whole genome shotgun (WGS) entry which is preliminary data.</text>
</comment>
<proteinExistence type="predicted"/>
<keyword evidence="2" id="KW-1185">Reference proteome</keyword>
<dbReference type="EMBL" id="CM047581">
    <property type="protein sequence ID" value="KAI9916125.1"/>
    <property type="molecule type" value="Genomic_DNA"/>
</dbReference>
<sequence>METMRLQLKEIFKPIDKDVQNMKQEYRRLDFGGLSEMDALSRKLQANVSRHARSKLDREVKEDQEEIEKLTRKGDSFKILVCDKKHMSNYGLPCSYIMRDLMIKYGHEARVSPASIHPHWFLDQKFKPVDRIPQQQLLSPWS</sequence>
<dbReference type="Proteomes" id="UP001163321">
    <property type="component" value="Chromosome 2"/>
</dbReference>
<accession>A0ACC0WBV7</accession>
<gene>
    <name evidence="1" type="ORF">PsorP6_017075</name>
</gene>
<reference evidence="1 2" key="1">
    <citation type="journal article" date="2022" name="bioRxiv">
        <title>The genome of the oomycete Peronosclerospora sorghi, a cosmopolitan pathogen of maize and sorghum, is inflated with dispersed pseudogenes.</title>
        <authorList>
            <person name="Fletcher K."/>
            <person name="Martin F."/>
            <person name="Isakeit T."/>
            <person name="Cavanaugh K."/>
            <person name="Magill C."/>
            <person name="Michelmore R."/>
        </authorList>
    </citation>
    <scope>NUCLEOTIDE SEQUENCE [LARGE SCALE GENOMIC DNA]</scope>
    <source>
        <strain evidence="1">P6</strain>
    </source>
</reference>
<evidence type="ECO:0000313" key="2">
    <source>
        <dbReference type="Proteomes" id="UP001163321"/>
    </source>
</evidence>
<organism evidence="1 2">
    <name type="scientific">Peronosclerospora sorghi</name>
    <dbReference type="NCBI Taxonomy" id="230839"/>
    <lineage>
        <taxon>Eukaryota</taxon>
        <taxon>Sar</taxon>
        <taxon>Stramenopiles</taxon>
        <taxon>Oomycota</taxon>
        <taxon>Peronosporomycetes</taxon>
        <taxon>Peronosporales</taxon>
        <taxon>Peronosporaceae</taxon>
        <taxon>Peronosclerospora</taxon>
    </lineage>
</organism>
<name>A0ACC0WBV7_9STRA</name>
<protein>
    <submittedName>
        <fullName evidence="1">Uncharacterized protein</fullName>
    </submittedName>
</protein>
<evidence type="ECO:0000313" key="1">
    <source>
        <dbReference type="EMBL" id="KAI9916125.1"/>
    </source>
</evidence>